<dbReference type="EMBL" id="BNJG01000007">
    <property type="protein sequence ID" value="GHO60921.1"/>
    <property type="molecule type" value="Genomic_DNA"/>
</dbReference>
<organism evidence="1 2">
    <name type="scientific">Ktedonobacter robiniae</name>
    <dbReference type="NCBI Taxonomy" id="2778365"/>
    <lineage>
        <taxon>Bacteria</taxon>
        <taxon>Bacillati</taxon>
        <taxon>Chloroflexota</taxon>
        <taxon>Ktedonobacteria</taxon>
        <taxon>Ktedonobacterales</taxon>
        <taxon>Ktedonobacteraceae</taxon>
        <taxon>Ktedonobacter</taxon>
    </lineage>
</organism>
<comment type="caution">
    <text evidence="1">The sequence shown here is derived from an EMBL/GenBank/DDBJ whole genome shotgun (WGS) entry which is preliminary data.</text>
</comment>
<keyword evidence="2" id="KW-1185">Reference proteome</keyword>
<accession>A0ABQ3V6Q9</accession>
<gene>
    <name evidence="1" type="ORF">KSB_93960</name>
</gene>
<dbReference type="Proteomes" id="UP000654345">
    <property type="component" value="Unassembled WGS sequence"/>
</dbReference>
<protein>
    <submittedName>
        <fullName evidence="1">Uncharacterized protein</fullName>
    </submittedName>
</protein>
<sequence length="63" mass="7211">MILLWLLMLAHLNAKTYMTFVVTNDSNYSLKEVWLFLATIPLWLIVEVPSIKEEEKVGTNAGT</sequence>
<proteinExistence type="predicted"/>
<evidence type="ECO:0000313" key="1">
    <source>
        <dbReference type="EMBL" id="GHO60921.1"/>
    </source>
</evidence>
<evidence type="ECO:0000313" key="2">
    <source>
        <dbReference type="Proteomes" id="UP000654345"/>
    </source>
</evidence>
<reference evidence="1 2" key="1">
    <citation type="journal article" date="2021" name="Int. J. Syst. Evol. Microbiol.">
        <title>Reticulibacter mediterranei gen. nov., sp. nov., within the new family Reticulibacteraceae fam. nov., and Ktedonospora formicarum gen. nov., sp. nov., Ktedonobacter robiniae sp. nov., Dictyobacter formicarum sp. nov. and Dictyobacter arantiisoli sp. nov., belonging to the class Ktedonobacteria.</title>
        <authorList>
            <person name="Yabe S."/>
            <person name="Zheng Y."/>
            <person name="Wang C.M."/>
            <person name="Sakai Y."/>
            <person name="Abe K."/>
            <person name="Yokota A."/>
            <person name="Donadio S."/>
            <person name="Cavaletti L."/>
            <person name="Monciardini P."/>
        </authorList>
    </citation>
    <scope>NUCLEOTIDE SEQUENCE [LARGE SCALE GENOMIC DNA]</scope>
    <source>
        <strain evidence="1 2">SOSP1-30</strain>
    </source>
</reference>
<name>A0ABQ3V6Q9_9CHLR</name>